<dbReference type="AlphaFoldDB" id="A0A9P1EES3"/>
<evidence type="ECO:0000313" key="1">
    <source>
        <dbReference type="EMBL" id="CAH9101683.1"/>
    </source>
</evidence>
<gene>
    <name evidence="1" type="ORF">CEURO_LOCUS15490</name>
</gene>
<comment type="caution">
    <text evidence="1">The sequence shown here is derived from an EMBL/GenBank/DDBJ whole genome shotgun (WGS) entry which is preliminary data.</text>
</comment>
<organism evidence="1 2">
    <name type="scientific">Cuscuta europaea</name>
    <name type="common">European dodder</name>
    <dbReference type="NCBI Taxonomy" id="41803"/>
    <lineage>
        <taxon>Eukaryota</taxon>
        <taxon>Viridiplantae</taxon>
        <taxon>Streptophyta</taxon>
        <taxon>Embryophyta</taxon>
        <taxon>Tracheophyta</taxon>
        <taxon>Spermatophyta</taxon>
        <taxon>Magnoliopsida</taxon>
        <taxon>eudicotyledons</taxon>
        <taxon>Gunneridae</taxon>
        <taxon>Pentapetalae</taxon>
        <taxon>asterids</taxon>
        <taxon>lamiids</taxon>
        <taxon>Solanales</taxon>
        <taxon>Convolvulaceae</taxon>
        <taxon>Cuscuteae</taxon>
        <taxon>Cuscuta</taxon>
        <taxon>Cuscuta subgen. Cuscuta</taxon>
    </lineage>
</organism>
<dbReference type="Proteomes" id="UP001152484">
    <property type="component" value="Unassembled WGS sequence"/>
</dbReference>
<accession>A0A9P1EES3</accession>
<reference evidence="1" key="1">
    <citation type="submission" date="2022-07" db="EMBL/GenBank/DDBJ databases">
        <authorList>
            <person name="Macas J."/>
            <person name="Novak P."/>
            <person name="Neumann P."/>
        </authorList>
    </citation>
    <scope>NUCLEOTIDE SEQUENCE</scope>
</reference>
<name>A0A9P1EES3_CUSEU</name>
<sequence>MEDLMKATEVCPEARVIDFAF</sequence>
<keyword evidence="2" id="KW-1185">Reference proteome</keyword>
<proteinExistence type="predicted"/>
<dbReference type="EMBL" id="CAMAPE010000038">
    <property type="protein sequence ID" value="CAH9101683.1"/>
    <property type="molecule type" value="Genomic_DNA"/>
</dbReference>
<protein>
    <submittedName>
        <fullName evidence="1">Uncharacterized protein</fullName>
    </submittedName>
</protein>
<evidence type="ECO:0000313" key="2">
    <source>
        <dbReference type="Proteomes" id="UP001152484"/>
    </source>
</evidence>